<accession>A0A1H3EMS8</accession>
<dbReference type="STRING" id="985054.SAMN05444358_111109"/>
<dbReference type="PANTHER" id="PTHR36836">
    <property type="entry name" value="COLANIC ACID BIOSYNTHESIS PROTEIN WCAK"/>
    <property type="match status" value="1"/>
</dbReference>
<dbReference type="Proteomes" id="UP000183400">
    <property type="component" value="Unassembled WGS sequence"/>
</dbReference>
<evidence type="ECO:0000259" key="1">
    <source>
        <dbReference type="Pfam" id="PF04230"/>
    </source>
</evidence>
<dbReference type="AlphaFoldDB" id="A0A1H3EMS8"/>
<evidence type="ECO:0000313" key="2">
    <source>
        <dbReference type="EMBL" id="SDX79264.1"/>
    </source>
</evidence>
<name>A0A1H3EMS8_9RHOB</name>
<dbReference type="Pfam" id="PF04230">
    <property type="entry name" value="PS_pyruv_trans"/>
    <property type="match status" value="1"/>
</dbReference>
<gene>
    <name evidence="2" type="ORF">SAMN05444358_111109</name>
</gene>
<dbReference type="OrthoDB" id="1814359at2"/>
<dbReference type="GO" id="GO:0016740">
    <property type="term" value="F:transferase activity"/>
    <property type="evidence" value="ECO:0007669"/>
    <property type="project" value="UniProtKB-KW"/>
</dbReference>
<dbReference type="EMBL" id="FNNP01000011">
    <property type="protein sequence ID" value="SDX79264.1"/>
    <property type="molecule type" value="Genomic_DNA"/>
</dbReference>
<organism evidence="2 3">
    <name type="scientific">Ruegeria halocynthiae</name>
    <dbReference type="NCBI Taxonomy" id="985054"/>
    <lineage>
        <taxon>Bacteria</taxon>
        <taxon>Pseudomonadati</taxon>
        <taxon>Pseudomonadota</taxon>
        <taxon>Alphaproteobacteria</taxon>
        <taxon>Rhodobacterales</taxon>
        <taxon>Roseobacteraceae</taxon>
        <taxon>Ruegeria</taxon>
    </lineage>
</organism>
<sequence>MYLILHTFSRRNSGDGLLVDLTLEALKDAGIAADECALLALDPESFDNPIRVYRAPGEPFGRPSPRLARAALEVLVDGVTAGHLGTVGKLARHAKGLIAVGGGYLVADSFVRQSGVLFNHMAQLSAAARSEVPTIYLPQSIGPATGLVGTMMRKRLAAVDRLYVRDDKTFSELGFNNMRRVGDLAVMKLARKIHDITPENPSGKPVLVARDLPSAGEYQGRLTQLVKGLHEPIYAVQADAPGPRSDAAFYRRMGWTDDGSFQKILRSGAPGVVVSVRLHGAIAALLAGWPAIHLSYERKGWGAYEDLGVAEYVHDARTFDPDLILAQVKQLSEDPMQYWDRIRSSADVLKTQYAGMVDDLKKRLNP</sequence>
<dbReference type="InterPro" id="IPR007345">
    <property type="entry name" value="Polysacch_pyruvyl_Trfase"/>
</dbReference>
<keyword evidence="3" id="KW-1185">Reference proteome</keyword>
<dbReference type="RefSeq" id="WP_143030618.1">
    <property type="nucleotide sequence ID" value="NZ_FNNP01000011.1"/>
</dbReference>
<reference evidence="3" key="1">
    <citation type="submission" date="2016-10" db="EMBL/GenBank/DDBJ databases">
        <authorList>
            <person name="Varghese N."/>
            <person name="Submissions S."/>
        </authorList>
    </citation>
    <scope>NUCLEOTIDE SEQUENCE [LARGE SCALE GENOMIC DNA]</scope>
    <source>
        <strain evidence="3">DSM 27839</strain>
    </source>
</reference>
<keyword evidence="2" id="KW-0808">Transferase</keyword>
<feature type="domain" description="Polysaccharide pyruvyl transferase" evidence="1">
    <location>
        <begin position="12"/>
        <end position="297"/>
    </location>
</feature>
<proteinExistence type="predicted"/>
<protein>
    <submittedName>
        <fullName evidence="2">Polysaccharide pyruvyl transferase family protein WcaK</fullName>
    </submittedName>
</protein>
<evidence type="ECO:0000313" key="3">
    <source>
        <dbReference type="Proteomes" id="UP000183400"/>
    </source>
</evidence>
<dbReference type="PANTHER" id="PTHR36836:SF1">
    <property type="entry name" value="COLANIC ACID BIOSYNTHESIS PROTEIN WCAK"/>
    <property type="match status" value="1"/>
</dbReference>